<keyword evidence="16" id="KW-0934">Plastid</keyword>
<dbReference type="EMBL" id="MF101415">
    <property type="protein sequence ID" value="ARW60726.1"/>
    <property type="molecule type" value="Genomic_DNA"/>
</dbReference>
<feature type="signal peptide" evidence="15">
    <location>
        <begin position="1"/>
        <end position="20"/>
    </location>
</feature>
<evidence type="ECO:0000313" key="16">
    <source>
        <dbReference type="EMBL" id="ARW60726.1"/>
    </source>
</evidence>
<evidence type="ECO:0000256" key="2">
    <source>
        <dbReference type="ARBA" id="ARBA00008386"/>
    </source>
</evidence>
<keyword evidence="16" id="KW-0150">Chloroplast</keyword>
<evidence type="ECO:0000256" key="14">
    <source>
        <dbReference type="SAM" id="Phobius"/>
    </source>
</evidence>
<geneLocation type="chloroplast" evidence="16"/>
<keyword evidence="7 13" id="KW-0603">Photosystem I</keyword>
<dbReference type="GO" id="GO:0015979">
    <property type="term" value="P:photosynthesis"/>
    <property type="evidence" value="ECO:0007669"/>
    <property type="project" value="UniProtKB-UniRule"/>
</dbReference>
<dbReference type="PANTHER" id="PTHR34939">
    <property type="entry name" value="PHOTOSYSTEM I REACTION CENTER SUBUNIT III, CHLOROPLASTIC"/>
    <property type="match status" value="1"/>
</dbReference>
<keyword evidence="9" id="KW-0793">Thylakoid</keyword>
<dbReference type="GeneID" id="33353657"/>
<comment type="function">
    <text evidence="13">Participates in efficiency of electron transfer from plastocyanin to P700 (or cytochrome c553 in algae and cyanobacteria). This plastocyanin-docking protein contributes to the specific association of plastocyanin to PSI.</text>
</comment>
<keyword evidence="6 15" id="KW-0732">Signal</keyword>
<dbReference type="Gene3D" id="1.10.8.110">
    <property type="entry name" value="Photosystem I PsaF, reaction centre subunit III"/>
    <property type="match status" value="1"/>
</dbReference>
<comment type="function">
    <text evidence="11">Probably participates in efficiency of electron transfer from plastocyanin to P700 (or cytochrome c553 in algae and cyanobacteria). This plastocyanin-docking protein contributes to the specific association of plastocyanin to PSI.</text>
</comment>
<evidence type="ECO:0000256" key="8">
    <source>
        <dbReference type="ARBA" id="ARBA00022989"/>
    </source>
</evidence>
<evidence type="ECO:0000256" key="6">
    <source>
        <dbReference type="ARBA" id="ARBA00022729"/>
    </source>
</evidence>
<evidence type="ECO:0000256" key="5">
    <source>
        <dbReference type="ARBA" id="ARBA00022692"/>
    </source>
</evidence>
<protein>
    <recommendedName>
        <fullName evidence="3 13">Photosystem I reaction center subunit III</fullName>
    </recommendedName>
    <alternativeName>
        <fullName evidence="12 13">PSI-F</fullName>
    </alternativeName>
</protein>
<dbReference type="FunFam" id="1.10.8.110:FF:000001">
    <property type="entry name" value="Photosystem I reaction center subunit III"/>
    <property type="match status" value="1"/>
</dbReference>
<feature type="chain" id="PRO_5012441627" description="Photosystem I reaction center subunit III" evidence="15">
    <location>
        <begin position="21"/>
        <end position="188"/>
    </location>
</feature>
<evidence type="ECO:0000256" key="15">
    <source>
        <dbReference type="SAM" id="SignalP"/>
    </source>
</evidence>
<evidence type="ECO:0000256" key="3">
    <source>
        <dbReference type="ARBA" id="ARBA00016492"/>
    </source>
</evidence>
<dbReference type="InterPro" id="IPR003666">
    <property type="entry name" value="PSI_PsaF"/>
</dbReference>
<dbReference type="AlphaFoldDB" id="A0A1Z1M3X4"/>
<sequence>MFKKFIVILIGSCFILFSLAVPNIVNADVAGLVPCKDSAAFNKRLQNSIKKLESRLSKYQPSTPPALALENQIKKTKTRFDKYSQLGVLCGSEGLPHLITDGRWNHAGEFMLPGLLFIYITGWIGWVGRGYLQAISKFSKPTEKEIIIDLPLAIKFSLSGFTWPLAALQEFTSGQLLASNDDITVSPR</sequence>
<evidence type="ECO:0000256" key="7">
    <source>
        <dbReference type="ARBA" id="ARBA00022836"/>
    </source>
</evidence>
<dbReference type="SUPFAM" id="SSF81536">
    <property type="entry name" value="Subunit III of photosystem I reaction centre, PsaF"/>
    <property type="match status" value="1"/>
</dbReference>
<evidence type="ECO:0000256" key="13">
    <source>
        <dbReference type="RuleBase" id="RU368107"/>
    </source>
</evidence>
<name>A0A1Z1M3X4_OSMFI</name>
<dbReference type="GO" id="GO:0009535">
    <property type="term" value="C:chloroplast thylakoid membrane"/>
    <property type="evidence" value="ECO:0007669"/>
    <property type="project" value="UniProtKB-SubCell"/>
</dbReference>
<evidence type="ECO:0000256" key="1">
    <source>
        <dbReference type="ARBA" id="ARBA00004334"/>
    </source>
</evidence>
<evidence type="ECO:0000256" key="4">
    <source>
        <dbReference type="ARBA" id="ARBA00022531"/>
    </source>
</evidence>
<keyword evidence="8 14" id="KW-1133">Transmembrane helix</keyword>
<comment type="similarity">
    <text evidence="2 13">Belongs to the PsaF family.</text>
</comment>
<dbReference type="InterPro" id="IPR036577">
    <property type="entry name" value="PSI_PsaF_sf"/>
</dbReference>
<accession>A0A1Z1M3X4</accession>
<comment type="subcellular location">
    <subcellularLocation>
        <location evidence="1">Plastid</location>
        <location evidence="1">Chloroplast thylakoid membrane</location>
    </subcellularLocation>
</comment>
<dbReference type="RefSeq" id="YP_009392164.1">
    <property type="nucleotide sequence ID" value="NC_035262.1"/>
</dbReference>
<proteinExistence type="inferred from homology"/>
<evidence type="ECO:0000256" key="10">
    <source>
        <dbReference type="ARBA" id="ARBA00023136"/>
    </source>
</evidence>
<keyword evidence="4 13" id="KW-0602">Photosynthesis</keyword>
<evidence type="ECO:0000256" key="12">
    <source>
        <dbReference type="ARBA" id="ARBA00033433"/>
    </source>
</evidence>
<evidence type="ECO:0000256" key="9">
    <source>
        <dbReference type="ARBA" id="ARBA00023078"/>
    </source>
</evidence>
<feature type="transmembrane region" description="Helical" evidence="14">
    <location>
        <begin position="110"/>
        <end position="132"/>
    </location>
</feature>
<dbReference type="PANTHER" id="PTHR34939:SF1">
    <property type="entry name" value="PHOTOSYSTEM I REACTION CENTER SUBUNIT III, CHLOROPLASTIC"/>
    <property type="match status" value="1"/>
</dbReference>
<dbReference type="Pfam" id="PF02507">
    <property type="entry name" value="PSI_PsaF"/>
    <property type="match status" value="1"/>
</dbReference>
<evidence type="ECO:0000256" key="11">
    <source>
        <dbReference type="ARBA" id="ARBA00025576"/>
    </source>
</evidence>
<organism evidence="16">
    <name type="scientific">Osmundaria fimbriata</name>
    <name type="common">Red alga</name>
    <name type="synonym">Delesseria fimbriata</name>
    <dbReference type="NCBI Taxonomy" id="228265"/>
    <lineage>
        <taxon>Eukaryota</taxon>
        <taxon>Rhodophyta</taxon>
        <taxon>Florideophyceae</taxon>
        <taxon>Rhodymeniophycidae</taxon>
        <taxon>Ceramiales</taxon>
        <taxon>Rhodomelaceae</taxon>
        <taxon>Amansieae</taxon>
        <taxon>Osmundaria</taxon>
    </lineage>
</organism>
<keyword evidence="5 14" id="KW-0812">Transmembrane</keyword>
<gene>
    <name evidence="16" type="primary">psaF</name>
</gene>
<keyword evidence="10 14" id="KW-0472">Membrane</keyword>
<reference evidence="16" key="1">
    <citation type="journal article" date="2017" name="J. Phycol.">
        <title>Analysis of chloroplast genomes and a supermatrix inform reclassification of the Rhodomelaceae (Rhodophyta).</title>
        <authorList>
            <person name="Diaz-Tapia P."/>
            <person name="Maggs C.A."/>
            <person name="West J.A."/>
            <person name="Verbruggen H."/>
        </authorList>
    </citation>
    <scope>NUCLEOTIDE SEQUENCE</scope>
    <source>
        <strain evidence="16">JW2841</strain>
    </source>
</reference>
<dbReference type="GO" id="GO:0009538">
    <property type="term" value="C:photosystem I reaction center"/>
    <property type="evidence" value="ECO:0007669"/>
    <property type="project" value="UniProtKB-UniRule"/>
</dbReference>